<comment type="catalytic activity">
    <reaction evidence="6">
        <text>alpha-D-glucose 6-phosphate = beta-D-fructose 6-phosphate</text>
        <dbReference type="Rhea" id="RHEA:11816"/>
        <dbReference type="ChEBI" id="CHEBI:57634"/>
        <dbReference type="ChEBI" id="CHEBI:58225"/>
        <dbReference type="EC" id="5.3.1.9"/>
    </reaction>
</comment>
<dbReference type="AlphaFoldDB" id="A0A2H0RIC1"/>
<evidence type="ECO:0000256" key="2">
    <source>
        <dbReference type="ARBA" id="ARBA00006542"/>
    </source>
</evidence>
<dbReference type="SUPFAM" id="SSF51182">
    <property type="entry name" value="RmlC-like cupins"/>
    <property type="match status" value="1"/>
</dbReference>
<dbReference type="GO" id="GO:0005737">
    <property type="term" value="C:cytoplasm"/>
    <property type="evidence" value="ECO:0007669"/>
    <property type="project" value="InterPro"/>
</dbReference>
<evidence type="ECO:0000256" key="5">
    <source>
        <dbReference type="ARBA" id="ARBA00023152"/>
    </source>
</evidence>
<evidence type="ECO:0000259" key="7">
    <source>
        <dbReference type="Pfam" id="PF06560"/>
    </source>
</evidence>
<dbReference type="UniPathway" id="UPA00109">
    <property type="reaction ID" value="UER00181"/>
</dbReference>
<keyword evidence="4" id="KW-0312">Gluconeogenesis</keyword>
<dbReference type="GO" id="GO:0006094">
    <property type="term" value="P:gluconeogenesis"/>
    <property type="evidence" value="ECO:0007669"/>
    <property type="project" value="UniProtKB-KW"/>
</dbReference>
<dbReference type="Proteomes" id="UP000230431">
    <property type="component" value="Unassembled WGS sequence"/>
</dbReference>
<proteinExistence type="inferred from homology"/>
<dbReference type="GO" id="GO:0004347">
    <property type="term" value="F:glucose-6-phosphate isomerase activity"/>
    <property type="evidence" value="ECO:0007669"/>
    <property type="project" value="UniProtKB-EC"/>
</dbReference>
<evidence type="ECO:0000313" key="8">
    <source>
        <dbReference type="EMBL" id="PIR46289.1"/>
    </source>
</evidence>
<comment type="caution">
    <text evidence="8">The sequence shown here is derived from an EMBL/GenBank/DDBJ whole genome shotgun (WGS) entry which is preliminary data.</text>
</comment>
<comment type="pathway">
    <text evidence="1">Carbohydrate degradation; glycolysis; D-glyceraldehyde 3-phosphate and glycerone phosphate from D-glucose: step 2/4.</text>
</comment>
<feature type="domain" description="Glucose-6-phosphate isomerase prokaryote" evidence="7">
    <location>
        <begin position="40"/>
        <end position="171"/>
    </location>
</feature>
<organism evidence="8 9">
    <name type="scientific">Candidatus Vogelbacteria bacterium CG10_big_fil_rev_8_21_14_0_10_49_38</name>
    <dbReference type="NCBI Taxonomy" id="1975043"/>
    <lineage>
        <taxon>Bacteria</taxon>
        <taxon>Candidatus Vogeliibacteriota</taxon>
    </lineage>
</organism>
<dbReference type="InterPro" id="IPR011051">
    <property type="entry name" value="RmlC_Cupin_sf"/>
</dbReference>
<dbReference type="EMBL" id="PCYK01000004">
    <property type="protein sequence ID" value="PIR46289.1"/>
    <property type="molecule type" value="Genomic_DNA"/>
</dbReference>
<name>A0A2H0RIC1_9BACT</name>
<evidence type="ECO:0000256" key="4">
    <source>
        <dbReference type="ARBA" id="ARBA00022432"/>
    </source>
</evidence>
<evidence type="ECO:0000256" key="3">
    <source>
        <dbReference type="ARBA" id="ARBA00011952"/>
    </source>
</evidence>
<sequence length="189" mass="21003">MTEAYAARPHEKMKEVLMTPETPGPALHYYMIRGGVDKTNLTVWETGTVGGEYIKTYGHYHVGDLREKTLILQGEGIFISQTRALDQAGQPIDEVIEKFSAQRVRAGDLVDILPNVGHLFVNIGPIWLVTTDDSPVNFAEKNAVDLPGHADYEPFKKLHGAAYYVIEQNGSPALIKNPNYKKVPLAEIE</sequence>
<evidence type="ECO:0000256" key="6">
    <source>
        <dbReference type="ARBA" id="ARBA00029321"/>
    </source>
</evidence>
<dbReference type="Gene3D" id="2.60.120.10">
    <property type="entry name" value="Jelly Rolls"/>
    <property type="match status" value="1"/>
</dbReference>
<reference evidence="8 9" key="1">
    <citation type="submission" date="2017-09" db="EMBL/GenBank/DDBJ databases">
        <title>Depth-based differentiation of microbial function through sediment-hosted aquifers and enrichment of novel symbionts in the deep terrestrial subsurface.</title>
        <authorList>
            <person name="Probst A.J."/>
            <person name="Ladd B."/>
            <person name="Jarett J.K."/>
            <person name="Geller-Mcgrath D.E."/>
            <person name="Sieber C.M."/>
            <person name="Emerson J.B."/>
            <person name="Anantharaman K."/>
            <person name="Thomas B.C."/>
            <person name="Malmstrom R."/>
            <person name="Stieglmeier M."/>
            <person name="Klingl A."/>
            <person name="Woyke T."/>
            <person name="Ryan C.M."/>
            <person name="Banfield J.F."/>
        </authorList>
    </citation>
    <scope>NUCLEOTIDE SEQUENCE [LARGE SCALE GENOMIC DNA]</scope>
    <source>
        <strain evidence="8">CG10_big_fil_rev_8_21_14_0_10_49_38</strain>
    </source>
</reference>
<gene>
    <name evidence="8" type="ORF">COV08_00790</name>
</gene>
<dbReference type="InterPro" id="IPR014710">
    <property type="entry name" value="RmlC-like_jellyroll"/>
</dbReference>
<dbReference type="InterPro" id="IPR010551">
    <property type="entry name" value="G6P_isomerase_prok"/>
</dbReference>
<accession>A0A2H0RIC1</accession>
<protein>
    <recommendedName>
        <fullName evidence="3">glucose-6-phosphate isomerase</fullName>
        <ecNumber evidence="3">5.3.1.9</ecNumber>
    </recommendedName>
</protein>
<evidence type="ECO:0000256" key="1">
    <source>
        <dbReference type="ARBA" id="ARBA00004926"/>
    </source>
</evidence>
<dbReference type="Pfam" id="PF06560">
    <property type="entry name" value="GPI"/>
    <property type="match status" value="1"/>
</dbReference>
<comment type="similarity">
    <text evidence="2">Belongs to the archaeal-type GPI family.</text>
</comment>
<dbReference type="GO" id="GO:0006096">
    <property type="term" value="P:glycolytic process"/>
    <property type="evidence" value="ECO:0007669"/>
    <property type="project" value="UniProtKB-UniPathway"/>
</dbReference>
<evidence type="ECO:0000313" key="9">
    <source>
        <dbReference type="Proteomes" id="UP000230431"/>
    </source>
</evidence>
<dbReference type="EC" id="5.3.1.9" evidence="3"/>
<keyword evidence="5" id="KW-0324">Glycolysis</keyword>